<dbReference type="VEuPathDB" id="VectorBase:HLOH_064491"/>
<reference evidence="1 2" key="1">
    <citation type="journal article" date="2020" name="Cell">
        <title>Large-Scale Comparative Analyses of Tick Genomes Elucidate Their Genetic Diversity and Vector Capacities.</title>
        <authorList>
            <consortium name="Tick Genome and Microbiome Consortium (TIGMIC)"/>
            <person name="Jia N."/>
            <person name="Wang J."/>
            <person name="Shi W."/>
            <person name="Du L."/>
            <person name="Sun Y."/>
            <person name="Zhan W."/>
            <person name="Jiang J.F."/>
            <person name="Wang Q."/>
            <person name="Zhang B."/>
            <person name="Ji P."/>
            <person name="Bell-Sakyi L."/>
            <person name="Cui X.M."/>
            <person name="Yuan T.T."/>
            <person name="Jiang B.G."/>
            <person name="Yang W.F."/>
            <person name="Lam T.T."/>
            <person name="Chang Q.C."/>
            <person name="Ding S.J."/>
            <person name="Wang X.J."/>
            <person name="Zhu J.G."/>
            <person name="Ruan X.D."/>
            <person name="Zhao L."/>
            <person name="Wei J.T."/>
            <person name="Ye R.Z."/>
            <person name="Que T.C."/>
            <person name="Du C.H."/>
            <person name="Zhou Y.H."/>
            <person name="Cheng J.X."/>
            <person name="Dai P.F."/>
            <person name="Guo W.B."/>
            <person name="Han X.H."/>
            <person name="Huang E.J."/>
            <person name="Li L.F."/>
            <person name="Wei W."/>
            <person name="Gao Y.C."/>
            <person name="Liu J.Z."/>
            <person name="Shao H.Z."/>
            <person name="Wang X."/>
            <person name="Wang C.C."/>
            <person name="Yang T.C."/>
            <person name="Huo Q.B."/>
            <person name="Li W."/>
            <person name="Chen H.Y."/>
            <person name="Chen S.E."/>
            <person name="Zhou L.G."/>
            <person name="Ni X.B."/>
            <person name="Tian J.H."/>
            <person name="Sheng Y."/>
            <person name="Liu T."/>
            <person name="Pan Y.S."/>
            <person name="Xia L.Y."/>
            <person name="Li J."/>
            <person name="Zhao F."/>
            <person name="Cao W.C."/>
        </authorList>
    </citation>
    <scope>NUCLEOTIDE SEQUENCE [LARGE SCALE GENOMIC DNA]</scope>
    <source>
        <strain evidence="1">HaeL-2018</strain>
    </source>
</reference>
<proteinExistence type="predicted"/>
<dbReference type="GO" id="GO:0046872">
    <property type="term" value="F:metal ion binding"/>
    <property type="evidence" value="ECO:0007669"/>
    <property type="project" value="InterPro"/>
</dbReference>
<dbReference type="EMBL" id="JABSTR010000002">
    <property type="protein sequence ID" value="KAH9363794.1"/>
    <property type="molecule type" value="Genomic_DNA"/>
</dbReference>
<keyword evidence="2" id="KW-1185">Reference proteome</keyword>
<name>A0A9J6FL37_HAELO</name>
<dbReference type="Proteomes" id="UP000821853">
    <property type="component" value="Chromosome 10"/>
</dbReference>
<gene>
    <name evidence="1" type="ORF">HPB48_019754</name>
</gene>
<dbReference type="PANTHER" id="PTHR43016:SF16">
    <property type="entry name" value="METALLOPROTEASE, PUTATIVE (AFU_ORTHOLOGUE AFUA_4G07610)-RELATED"/>
    <property type="match status" value="1"/>
</dbReference>
<dbReference type="OrthoDB" id="4953at2759"/>
<sequence>MWRQIRTQGLAFNYDLRIHPGEGLLYFGLTKSTLVAAAYREAMQIVQHYLAGEEEWEEELIEAAHCSLLFELLEKEKCTSDVALWSLLTYHRGIDTSYTRKLLEKVAAVTLPDVIRVGKQYLSALFDPAASKLAICCHPSKVEETVNAFKECVTLLPHWPTSPFFDITDDRT</sequence>
<evidence type="ECO:0000313" key="2">
    <source>
        <dbReference type="Proteomes" id="UP000821853"/>
    </source>
</evidence>
<dbReference type="PANTHER" id="PTHR43016">
    <property type="entry name" value="PRESEQUENCE PROTEASE"/>
    <property type="match status" value="1"/>
</dbReference>
<evidence type="ECO:0000313" key="1">
    <source>
        <dbReference type="EMBL" id="KAH9363794.1"/>
    </source>
</evidence>
<dbReference type="SUPFAM" id="SSF63411">
    <property type="entry name" value="LuxS/MPP-like metallohydrolase"/>
    <property type="match status" value="1"/>
</dbReference>
<accession>A0A9J6FL37</accession>
<comment type="caution">
    <text evidence="1">The sequence shown here is derived from an EMBL/GenBank/DDBJ whole genome shotgun (WGS) entry which is preliminary data.</text>
</comment>
<dbReference type="AlphaFoldDB" id="A0A9J6FL37"/>
<dbReference type="Gene3D" id="3.30.830.10">
    <property type="entry name" value="Metalloenzyme, LuxS/M16 peptidase-like"/>
    <property type="match status" value="1"/>
</dbReference>
<organism evidence="1 2">
    <name type="scientific">Haemaphysalis longicornis</name>
    <name type="common">Bush tick</name>
    <dbReference type="NCBI Taxonomy" id="44386"/>
    <lineage>
        <taxon>Eukaryota</taxon>
        <taxon>Metazoa</taxon>
        <taxon>Ecdysozoa</taxon>
        <taxon>Arthropoda</taxon>
        <taxon>Chelicerata</taxon>
        <taxon>Arachnida</taxon>
        <taxon>Acari</taxon>
        <taxon>Parasitiformes</taxon>
        <taxon>Ixodida</taxon>
        <taxon>Ixodoidea</taxon>
        <taxon>Ixodidae</taxon>
        <taxon>Haemaphysalinae</taxon>
        <taxon>Haemaphysalis</taxon>
    </lineage>
</organism>
<dbReference type="OMA" id="NAFKECV"/>
<dbReference type="InterPro" id="IPR011249">
    <property type="entry name" value="Metalloenz_LuxS/M16"/>
</dbReference>
<protein>
    <submittedName>
        <fullName evidence="1">Uncharacterized protein</fullName>
    </submittedName>
</protein>